<dbReference type="Pfam" id="PF01762">
    <property type="entry name" value="Galactosyl_T"/>
    <property type="match status" value="1"/>
</dbReference>
<evidence type="ECO:0000313" key="12">
    <source>
        <dbReference type="Proteomes" id="UP000031668"/>
    </source>
</evidence>
<gene>
    <name evidence="11" type="ORF">RF11_01209</name>
    <name evidence="10" type="ORF">RF11_05968</name>
</gene>
<name>A0A0C2JVT2_THEKT</name>
<keyword evidence="4" id="KW-0808">Transferase</keyword>
<dbReference type="InterPro" id="IPR002659">
    <property type="entry name" value="Glyco_trans_31"/>
</dbReference>
<evidence type="ECO:0000256" key="3">
    <source>
        <dbReference type="ARBA" id="ARBA00022676"/>
    </source>
</evidence>
<reference evidence="11 12" key="1">
    <citation type="journal article" date="2014" name="Genome Biol. Evol.">
        <title>The genome of the myxosporean Thelohanellus kitauei shows adaptations to nutrient acquisition within its fish host.</title>
        <authorList>
            <person name="Yang Y."/>
            <person name="Xiong J."/>
            <person name="Zhou Z."/>
            <person name="Huo F."/>
            <person name="Miao W."/>
            <person name="Ran C."/>
            <person name="Liu Y."/>
            <person name="Zhang J."/>
            <person name="Feng J."/>
            <person name="Wang M."/>
            <person name="Wang M."/>
            <person name="Wang L."/>
            <person name="Yao B."/>
        </authorList>
    </citation>
    <scope>NUCLEOTIDE SEQUENCE [LARGE SCALE GENOMIC DNA]</scope>
    <source>
        <strain evidence="11">Wuqing</strain>
    </source>
</reference>
<dbReference type="EMBL" id="JWZT01004047">
    <property type="protein sequence ID" value="KII64992.1"/>
    <property type="molecule type" value="Genomic_DNA"/>
</dbReference>
<dbReference type="GO" id="GO:0000139">
    <property type="term" value="C:Golgi membrane"/>
    <property type="evidence" value="ECO:0007669"/>
    <property type="project" value="UniProtKB-SubCell"/>
</dbReference>
<evidence type="ECO:0000256" key="7">
    <source>
        <dbReference type="ARBA" id="ARBA00022989"/>
    </source>
</evidence>
<keyword evidence="9" id="KW-0472">Membrane</keyword>
<dbReference type="Proteomes" id="UP000031668">
    <property type="component" value="Unassembled WGS sequence"/>
</dbReference>
<evidence type="ECO:0000313" key="11">
    <source>
        <dbReference type="EMBL" id="KII73538.1"/>
    </source>
</evidence>
<evidence type="ECO:0000256" key="4">
    <source>
        <dbReference type="ARBA" id="ARBA00022679"/>
    </source>
</evidence>
<accession>A0A0C2JVT2</accession>
<comment type="similarity">
    <text evidence="2">Belongs to the glycosyltransferase 31 family.</text>
</comment>
<dbReference type="EMBL" id="JWZT01000788">
    <property type="protein sequence ID" value="KII73538.1"/>
    <property type="molecule type" value="Genomic_DNA"/>
</dbReference>
<evidence type="ECO:0000256" key="6">
    <source>
        <dbReference type="ARBA" id="ARBA00022968"/>
    </source>
</evidence>
<keyword evidence="12" id="KW-1185">Reference proteome</keyword>
<proteinExistence type="inferred from homology"/>
<keyword evidence="5" id="KW-0812">Transmembrane</keyword>
<organism evidence="11 12">
    <name type="scientific">Thelohanellus kitauei</name>
    <name type="common">Myxosporean</name>
    <dbReference type="NCBI Taxonomy" id="669202"/>
    <lineage>
        <taxon>Eukaryota</taxon>
        <taxon>Metazoa</taxon>
        <taxon>Cnidaria</taxon>
        <taxon>Myxozoa</taxon>
        <taxon>Myxosporea</taxon>
        <taxon>Bivalvulida</taxon>
        <taxon>Platysporina</taxon>
        <taxon>Myxobolidae</taxon>
        <taxon>Thelohanellus</taxon>
    </lineage>
</organism>
<comment type="subcellular location">
    <subcellularLocation>
        <location evidence="1">Golgi apparatus membrane</location>
        <topology evidence="1">Single-pass type II membrane protein</topology>
    </subcellularLocation>
</comment>
<evidence type="ECO:0000256" key="1">
    <source>
        <dbReference type="ARBA" id="ARBA00004323"/>
    </source>
</evidence>
<evidence type="ECO:0000256" key="5">
    <source>
        <dbReference type="ARBA" id="ARBA00022692"/>
    </source>
</evidence>
<evidence type="ECO:0000313" key="10">
    <source>
        <dbReference type="EMBL" id="KII64992.1"/>
    </source>
</evidence>
<keyword evidence="8" id="KW-0333">Golgi apparatus</keyword>
<sequence length="101" mass="12337">MNKFMPYVRKFTETQIFIGHVTKGYRRFKNRKNKWYVIDLNYPDYVYKPYVIGFAKLIRRNIFPELASVHSNTHLIPMEDIHMSYLVLATDYRLIDEHRLH</sequence>
<keyword evidence="7" id="KW-1133">Transmembrane helix</keyword>
<keyword evidence="6" id="KW-0735">Signal-anchor</keyword>
<dbReference type="OrthoDB" id="5957813at2759"/>
<dbReference type="AlphaFoldDB" id="A0A0C2JVT2"/>
<dbReference type="GO" id="GO:0016758">
    <property type="term" value="F:hexosyltransferase activity"/>
    <property type="evidence" value="ECO:0007669"/>
    <property type="project" value="InterPro"/>
</dbReference>
<comment type="caution">
    <text evidence="11">The sequence shown here is derived from an EMBL/GenBank/DDBJ whole genome shotgun (WGS) entry which is preliminary data.</text>
</comment>
<keyword evidence="3" id="KW-0328">Glycosyltransferase</keyword>
<protein>
    <submittedName>
        <fullName evidence="11">Uncharacterized protein</fullName>
    </submittedName>
</protein>
<evidence type="ECO:0000256" key="2">
    <source>
        <dbReference type="ARBA" id="ARBA00008661"/>
    </source>
</evidence>
<evidence type="ECO:0000256" key="8">
    <source>
        <dbReference type="ARBA" id="ARBA00023034"/>
    </source>
</evidence>
<evidence type="ECO:0000256" key="9">
    <source>
        <dbReference type="ARBA" id="ARBA00023136"/>
    </source>
</evidence>